<comment type="caution">
    <text evidence="1">The sequence shown here is derived from an EMBL/GenBank/DDBJ whole genome shotgun (WGS) entry which is preliminary data.</text>
</comment>
<dbReference type="Proteomes" id="UP001374599">
    <property type="component" value="Unassembled WGS sequence"/>
</dbReference>
<name>A0ACB5ULB9_9FIRM</name>
<accession>A0ACB5ULB9</accession>
<evidence type="ECO:0000313" key="2">
    <source>
        <dbReference type="Proteomes" id="UP001374599"/>
    </source>
</evidence>
<dbReference type="EMBL" id="BTPU01000038">
    <property type="protein sequence ID" value="GMQ63344.1"/>
    <property type="molecule type" value="Genomic_DNA"/>
</dbReference>
<evidence type="ECO:0000313" key="1">
    <source>
        <dbReference type="EMBL" id="GMQ63344.1"/>
    </source>
</evidence>
<organism evidence="1 2">
    <name type="scientific">Vallitalea maricola</name>
    <dbReference type="NCBI Taxonomy" id="3074433"/>
    <lineage>
        <taxon>Bacteria</taxon>
        <taxon>Bacillati</taxon>
        <taxon>Bacillota</taxon>
        <taxon>Clostridia</taxon>
        <taxon>Lachnospirales</taxon>
        <taxon>Vallitaleaceae</taxon>
        <taxon>Vallitalea</taxon>
    </lineage>
</organism>
<protein>
    <submittedName>
        <fullName evidence="1">Uracil-DNA glycosylase</fullName>
    </submittedName>
</protein>
<proteinExistence type="predicted"/>
<sequence>MKKIFENDWQQLLDDEFDKEYYKKLRHQLKNEYSNYIIYPDMYDIFNALHYTSYEDVKVVILGQDPYHGPNQAHGLSFSVKKGVRIPPSLVNIYKELNNDLGCKIPSHGNLTKWAKQGILLLNASLTVRASKPSSHSKIGWQIFTDKIISLLNEREDPVVFILWGNYAISKEKLITGDRHYIIKSVHPSPLSASRGFFGSKPFSKANDFLKSINKEEIDWQIDEI</sequence>
<reference evidence="1" key="1">
    <citation type="submission" date="2023-09" db="EMBL/GenBank/DDBJ databases">
        <title>Vallitalea sediminicola and Vallitalea maricola sp. nov., anaerobic bacteria isolated from marine sediment.</title>
        <authorList>
            <person name="Hirano S."/>
            <person name="Maeda A."/>
            <person name="Terahara T."/>
            <person name="Mori K."/>
            <person name="Hamada M."/>
            <person name="Matsumoto R."/>
            <person name="Kobayashi T."/>
        </authorList>
    </citation>
    <scope>NUCLEOTIDE SEQUENCE</scope>
    <source>
        <strain evidence="1">AN17-2</strain>
    </source>
</reference>
<gene>
    <name evidence="1" type="ORF">AN2V17_25770</name>
</gene>
<keyword evidence="2" id="KW-1185">Reference proteome</keyword>